<dbReference type="GO" id="GO:0005886">
    <property type="term" value="C:plasma membrane"/>
    <property type="evidence" value="ECO:0007669"/>
    <property type="project" value="TreeGrafter"/>
</dbReference>
<keyword evidence="4" id="KW-1185">Reference proteome</keyword>
<protein>
    <submittedName>
        <fullName evidence="3">Nitroreductase family deazaflavin-dependent oxidoreductase</fullName>
    </submittedName>
</protein>
<accession>A0A502E639</accession>
<dbReference type="SUPFAM" id="SSF50475">
    <property type="entry name" value="FMN-binding split barrel"/>
    <property type="match status" value="1"/>
</dbReference>
<sequence length="176" mass="19639">MANPSRPMNPKQIETLNSAGVGTAIKWMSKAQTWIFKKSGGKLGNKFLKGTEVGILTTIGRKSGEARDSPLLFLQEGQRIVLVACQGGRATNPMWYLNLAANPSVTFQTRAGLLKLTAREATDAERDKYWPKLDAMYPDFVNYRSYTDRKIPIIICDPEQHLKPNVRTGSLSRHTT</sequence>
<dbReference type="InterPro" id="IPR012349">
    <property type="entry name" value="Split_barrel_FMN-bd"/>
</dbReference>
<dbReference type="NCBIfam" id="TIGR00026">
    <property type="entry name" value="hi_GC_TIGR00026"/>
    <property type="match status" value="1"/>
</dbReference>
<dbReference type="EMBL" id="RCZG01000010">
    <property type="protein sequence ID" value="TPG32026.1"/>
    <property type="molecule type" value="Genomic_DNA"/>
</dbReference>
<dbReference type="GO" id="GO:0016491">
    <property type="term" value="F:oxidoreductase activity"/>
    <property type="evidence" value="ECO:0007669"/>
    <property type="project" value="InterPro"/>
</dbReference>
<comment type="catalytic activity">
    <reaction evidence="2">
        <text>oxidized coenzyme F420-(gamma-L-Glu)(n) + a quinol + H(+) = reduced coenzyme F420-(gamma-L-Glu)(n) + a quinone</text>
        <dbReference type="Rhea" id="RHEA:39663"/>
        <dbReference type="Rhea" id="RHEA-COMP:12939"/>
        <dbReference type="Rhea" id="RHEA-COMP:14378"/>
        <dbReference type="ChEBI" id="CHEBI:15378"/>
        <dbReference type="ChEBI" id="CHEBI:24646"/>
        <dbReference type="ChEBI" id="CHEBI:132124"/>
        <dbReference type="ChEBI" id="CHEBI:133980"/>
        <dbReference type="ChEBI" id="CHEBI:139511"/>
    </reaction>
</comment>
<dbReference type="AlphaFoldDB" id="A0A502E639"/>
<gene>
    <name evidence="3" type="ORF">EAH80_22035</name>
</gene>
<dbReference type="Gene3D" id="2.30.110.10">
    <property type="entry name" value="Electron Transport, Fmn-binding Protein, Chain A"/>
    <property type="match status" value="1"/>
</dbReference>
<comment type="similarity">
    <text evidence="1">Belongs to the F420H(2)-dependent quinone reductase family.</text>
</comment>
<evidence type="ECO:0000256" key="2">
    <source>
        <dbReference type="ARBA" id="ARBA00049106"/>
    </source>
</evidence>
<dbReference type="RefSeq" id="WP_140695627.1">
    <property type="nucleotide sequence ID" value="NZ_RCZG01000010.1"/>
</dbReference>
<dbReference type="GO" id="GO:0070967">
    <property type="term" value="F:coenzyme F420 binding"/>
    <property type="evidence" value="ECO:0007669"/>
    <property type="project" value="TreeGrafter"/>
</dbReference>
<evidence type="ECO:0000256" key="1">
    <source>
        <dbReference type="ARBA" id="ARBA00008710"/>
    </source>
</evidence>
<dbReference type="PANTHER" id="PTHR39428:SF3">
    <property type="entry name" value="DEAZAFLAVIN-DEPENDENT NITROREDUCTASE"/>
    <property type="match status" value="1"/>
</dbReference>
<name>A0A502E639_9MYCO</name>
<dbReference type="OrthoDB" id="8225825at2"/>
<dbReference type="Proteomes" id="UP000320095">
    <property type="component" value="Unassembled WGS sequence"/>
</dbReference>
<dbReference type="Pfam" id="PF04075">
    <property type="entry name" value="F420H2_quin_red"/>
    <property type="match status" value="1"/>
</dbReference>
<proteinExistence type="inferred from homology"/>
<reference evidence="3 4" key="1">
    <citation type="journal article" date="2019" name="Environ. Microbiol.">
        <title>Species interactions and distinct microbial communities in high Arctic permafrost affected cryosols are associated with the CH4 and CO2 gas fluxes.</title>
        <authorList>
            <person name="Altshuler I."/>
            <person name="Hamel J."/>
            <person name="Turney S."/>
            <person name="Magnuson E."/>
            <person name="Levesque R."/>
            <person name="Greer C."/>
            <person name="Whyte L.G."/>
        </authorList>
    </citation>
    <scope>NUCLEOTIDE SEQUENCE [LARGE SCALE GENOMIC DNA]</scope>
    <source>
        <strain evidence="3 4">S5.20</strain>
    </source>
</reference>
<comment type="caution">
    <text evidence="3">The sequence shown here is derived from an EMBL/GenBank/DDBJ whole genome shotgun (WGS) entry which is preliminary data.</text>
</comment>
<evidence type="ECO:0000313" key="3">
    <source>
        <dbReference type="EMBL" id="TPG32026.1"/>
    </source>
</evidence>
<evidence type="ECO:0000313" key="4">
    <source>
        <dbReference type="Proteomes" id="UP000320095"/>
    </source>
</evidence>
<dbReference type="PANTHER" id="PTHR39428">
    <property type="entry name" value="F420H(2)-DEPENDENT QUINONE REDUCTASE RV1261C"/>
    <property type="match status" value="1"/>
</dbReference>
<organism evidence="3 4">
    <name type="scientific">Mycolicibacterium hodleri</name>
    <dbReference type="NCBI Taxonomy" id="49897"/>
    <lineage>
        <taxon>Bacteria</taxon>
        <taxon>Bacillati</taxon>
        <taxon>Actinomycetota</taxon>
        <taxon>Actinomycetes</taxon>
        <taxon>Mycobacteriales</taxon>
        <taxon>Mycobacteriaceae</taxon>
        <taxon>Mycolicibacterium</taxon>
    </lineage>
</organism>
<dbReference type="InterPro" id="IPR004378">
    <property type="entry name" value="F420H2_quin_Rdtase"/>
</dbReference>